<dbReference type="NCBIfam" id="TIGR02135">
    <property type="entry name" value="phoU_full"/>
    <property type="match status" value="1"/>
</dbReference>
<accession>A0ABU3NXW9</accession>
<dbReference type="RefSeq" id="WP_413780152.1">
    <property type="nucleotide sequence ID" value="NZ_JAUOZS010000001.1"/>
</dbReference>
<dbReference type="InterPro" id="IPR026022">
    <property type="entry name" value="PhoU_dom"/>
</dbReference>
<dbReference type="Pfam" id="PF01895">
    <property type="entry name" value="PhoU"/>
    <property type="match status" value="2"/>
</dbReference>
<dbReference type="InterPro" id="IPR028366">
    <property type="entry name" value="PhoU"/>
</dbReference>
<feature type="domain" description="PhoU" evidence="1">
    <location>
        <begin position="120"/>
        <end position="203"/>
    </location>
</feature>
<sequence>MEFDFPGLKKNVLTMGDKTAEAVGLAVRALVDNDAVAAAEAREIEKQVDAMYLAINELCLGSLAARPCCRDEVNFVTSSLKIAMELERTCDYANQIAKLVQKKFATLNMEPLMTLHGSVASMKDQSLEMLRGALRCYDTLDCALMRQVVDKDNSVDKRNRDLFRDMVCVLSVQPWIQETIMDYHVAIRYIERVADRATNIAELAFYIVEGEPMKKKAAQGGETVG</sequence>
<dbReference type="InterPro" id="IPR038078">
    <property type="entry name" value="PhoU-like_sf"/>
</dbReference>
<name>A0ABU3NXW9_9FIRM</name>
<comment type="caution">
    <text evidence="2">The sequence shown here is derived from an EMBL/GenBank/DDBJ whole genome shotgun (WGS) entry which is preliminary data.</text>
</comment>
<reference evidence="2 3" key="1">
    <citation type="submission" date="2023-07" db="EMBL/GenBank/DDBJ databases">
        <title>The novel representative of Negativicutes class, Anaeroselena agilis gen. nov. sp. nov.</title>
        <authorList>
            <person name="Prokofeva M.I."/>
            <person name="Elcheninov A.G."/>
            <person name="Klyukina A."/>
            <person name="Kublanov I.V."/>
            <person name="Frolov E.N."/>
            <person name="Podosokorskaya O.A."/>
        </authorList>
    </citation>
    <scope>NUCLEOTIDE SEQUENCE [LARGE SCALE GENOMIC DNA]</scope>
    <source>
        <strain evidence="2 3">4137-cl</strain>
    </source>
</reference>
<dbReference type="SUPFAM" id="SSF109755">
    <property type="entry name" value="PhoU-like"/>
    <property type="match status" value="1"/>
</dbReference>
<dbReference type="PANTHER" id="PTHR42930">
    <property type="entry name" value="PHOSPHATE-SPECIFIC TRANSPORT SYSTEM ACCESSORY PROTEIN PHOU"/>
    <property type="match status" value="1"/>
</dbReference>
<evidence type="ECO:0000313" key="2">
    <source>
        <dbReference type="EMBL" id="MDT8901646.1"/>
    </source>
</evidence>
<organism evidence="2 3">
    <name type="scientific">Anaeroselena agilis</name>
    <dbReference type="NCBI Taxonomy" id="3063788"/>
    <lineage>
        <taxon>Bacteria</taxon>
        <taxon>Bacillati</taxon>
        <taxon>Bacillota</taxon>
        <taxon>Negativicutes</taxon>
        <taxon>Acetonemataceae</taxon>
        <taxon>Anaeroselena</taxon>
    </lineage>
</organism>
<dbReference type="EMBL" id="JAUOZS010000001">
    <property type="protein sequence ID" value="MDT8901646.1"/>
    <property type="molecule type" value="Genomic_DNA"/>
</dbReference>
<keyword evidence="3" id="KW-1185">Reference proteome</keyword>
<gene>
    <name evidence="2" type="primary">phoU</name>
    <name evidence="2" type="ORF">Q4T40_10365</name>
</gene>
<feature type="domain" description="PhoU" evidence="1">
    <location>
        <begin position="13"/>
        <end position="100"/>
    </location>
</feature>
<dbReference type="Proteomes" id="UP001254848">
    <property type="component" value="Unassembled WGS sequence"/>
</dbReference>
<evidence type="ECO:0000259" key="1">
    <source>
        <dbReference type="Pfam" id="PF01895"/>
    </source>
</evidence>
<dbReference type="Gene3D" id="1.20.58.220">
    <property type="entry name" value="Phosphate transport system protein phou homolog 2, domain 2"/>
    <property type="match status" value="1"/>
</dbReference>
<evidence type="ECO:0000313" key="3">
    <source>
        <dbReference type="Proteomes" id="UP001254848"/>
    </source>
</evidence>
<dbReference type="PANTHER" id="PTHR42930:SF3">
    <property type="entry name" value="PHOSPHATE-SPECIFIC TRANSPORT SYSTEM ACCESSORY PROTEIN PHOU"/>
    <property type="match status" value="1"/>
</dbReference>
<proteinExistence type="predicted"/>
<protein>
    <submittedName>
        <fullName evidence="2">Phosphate signaling complex protein PhoU</fullName>
    </submittedName>
</protein>